<dbReference type="GeneID" id="19301570"/>
<evidence type="ECO:0000259" key="1">
    <source>
        <dbReference type="PROSITE" id="PS50011"/>
    </source>
</evidence>
<reference evidence="2 3" key="1">
    <citation type="journal article" date="2012" name="Science">
        <title>The Paleozoic origin of enzymatic lignin decomposition reconstructed from 31 fungal genomes.</title>
        <authorList>
            <person name="Floudas D."/>
            <person name="Binder M."/>
            <person name="Riley R."/>
            <person name="Barry K."/>
            <person name="Blanchette R.A."/>
            <person name="Henrissat B."/>
            <person name="Martinez A.T."/>
            <person name="Otillar R."/>
            <person name="Spatafora J.W."/>
            <person name="Yadav J.S."/>
            <person name="Aerts A."/>
            <person name="Benoit I."/>
            <person name="Boyd A."/>
            <person name="Carlson A."/>
            <person name="Copeland A."/>
            <person name="Coutinho P.M."/>
            <person name="de Vries R.P."/>
            <person name="Ferreira P."/>
            <person name="Findley K."/>
            <person name="Foster B."/>
            <person name="Gaskell J."/>
            <person name="Glotzer D."/>
            <person name="Gorecki P."/>
            <person name="Heitman J."/>
            <person name="Hesse C."/>
            <person name="Hori C."/>
            <person name="Igarashi K."/>
            <person name="Jurgens J.A."/>
            <person name="Kallen N."/>
            <person name="Kersten P."/>
            <person name="Kohler A."/>
            <person name="Kuees U."/>
            <person name="Kumar T.K.A."/>
            <person name="Kuo A."/>
            <person name="LaButti K."/>
            <person name="Larrondo L.F."/>
            <person name="Lindquist E."/>
            <person name="Ling A."/>
            <person name="Lombard V."/>
            <person name="Lucas S."/>
            <person name="Lundell T."/>
            <person name="Martin R."/>
            <person name="McLaughlin D.J."/>
            <person name="Morgenstern I."/>
            <person name="Morin E."/>
            <person name="Murat C."/>
            <person name="Nagy L.G."/>
            <person name="Nolan M."/>
            <person name="Ohm R.A."/>
            <person name="Patyshakuliyeva A."/>
            <person name="Rokas A."/>
            <person name="Ruiz-Duenas F.J."/>
            <person name="Sabat G."/>
            <person name="Salamov A."/>
            <person name="Samejima M."/>
            <person name="Schmutz J."/>
            <person name="Slot J.C."/>
            <person name="St John F."/>
            <person name="Stenlid J."/>
            <person name="Sun H."/>
            <person name="Sun S."/>
            <person name="Syed K."/>
            <person name="Tsang A."/>
            <person name="Wiebenga A."/>
            <person name="Young D."/>
            <person name="Pisabarro A."/>
            <person name="Eastwood D.C."/>
            <person name="Martin F."/>
            <person name="Cullen D."/>
            <person name="Grigoriev I.V."/>
            <person name="Hibbett D.S."/>
        </authorList>
    </citation>
    <scope>NUCLEOTIDE SEQUENCE [LARGE SCALE GENOMIC DNA]</scope>
    <source>
        <strain evidence="2 3">ATCC 11539</strain>
    </source>
</reference>
<dbReference type="OMA" id="FWIDARE"/>
<dbReference type="SMART" id="SM00220">
    <property type="entry name" value="S_TKc"/>
    <property type="match status" value="1"/>
</dbReference>
<dbReference type="Gene3D" id="1.10.510.10">
    <property type="entry name" value="Transferase(Phosphotransferase) domain 1"/>
    <property type="match status" value="1"/>
</dbReference>
<dbReference type="GO" id="GO:0004672">
    <property type="term" value="F:protein kinase activity"/>
    <property type="evidence" value="ECO:0007669"/>
    <property type="project" value="InterPro"/>
</dbReference>
<dbReference type="GO" id="GO:0005524">
    <property type="term" value="F:ATP binding"/>
    <property type="evidence" value="ECO:0007669"/>
    <property type="project" value="InterPro"/>
</dbReference>
<organism evidence="2 3">
    <name type="scientific">Gloeophyllum trabeum (strain ATCC 11539 / FP-39264 / Madison 617)</name>
    <name type="common">Brown rot fungus</name>
    <dbReference type="NCBI Taxonomy" id="670483"/>
    <lineage>
        <taxon>Eukaryota</taxon>
        <taxon>Fungi</taxon>
        <taxon>Dikarya</taxon>
        <taxon>Basidiomycota</taxon>
        <taxon>Agaricomycotina</taxon>
        <taxon>Agaricomycetes</taxon>
        <taxon>Gloeophyllales</taxon>
        <taxon>Gloeophyllaceae</taxon>
        <taxon>Gloeophyllum</taxon>
    </lineage>
</organism>
<dbReference type="OrthoDB" id="5987198at2759"/>
<dbReference type="eggNOG" id="ENOG502SIC4">
    <property type="taxonomic scope" value="Eukaryota"/>
</dbReference>
<evidence type="ECO:0000313" key="3">
    <source>
        <dbReference type="Proteomes" id="UP000030669"/>
    </source>
</evidence>
<dbReference type="EMBL" id="KB469299">
    <property type="protein sequence ID" value="EPQ57119.1"/>
    <property type="molecule type" value="Genomic_DNA"/>
</dbReference>
<name>S7RV68_GLOTA</name>
<sequence>MSDERPPWTDSERFDPNVLSRNEQYWRDRQKWLQERGYMLRPRFRPEWVPSWKTTNKSPIDCEDSNMLWYSHLMDATRISDGALVGLKRVYKSIHPHEVEISMFLLSDELKSDPRNHTAPIYEVLQVPDDEDAVLIVMPFFRKYDSPRFDTVGEVIACIRQILQGLQFMHEHLVAHRDCNSRNIMLDPRQMYPQSFHPADPDSKRDYNGFAKYYTRTQRPPRYYFIDFGISRRYRPEDMPPSEEIIRGGDKTAPEFNNPSGVANPFPTDVYFIGNMLREDLLRDKYGFDFLSPLVADMVRADPSKRPTIDEVISRFEQSVKQLSSWKLRSRVVDRDEHPVVGLYRSVGHWTRRIRFILTRVPPIPMPA</sequence>
<proteinExistence type="predicted"/>
<keyword evidence="3" id="KW-1185">Reference proteome</keyword>
<dbReference type="InterPro" id="IPR000719">
    <property type="entry name" value="Prot_kinase_dom"/>
</dbReference>
<protein>
    <recommendedName>
        <fullName evidence="1">Protein kinase domain-containing protein</fullName>
    </recommendedName>
</protein>
<evidence type="ECO:0000313" key="2">
    <source>
        <dbReference type="EMBL" id="EPQ57119.1"/>
    </source>
</evidence>
<gene>
    <name evidence="2" type="ORF">GLOTRDRAFT_127494</name>
</gene>
<dbReference type="AlphaFoldDB" id="S7RV68"/>
<dbReference type="KEGG" id="gtr:GLOTRDRAFT_127494"/>
<dbReference type="STRING" id="670483.S7RV68"/>
<dbReference type="Proteomes" id="UP000030669">
    <property type="component" value="Unassembled WGS sequence"/>
</dbReference>
<dbReference type="InterPro" id="IPR011009">
    <property type="entry name" value="Kinase-like_dom_sf"/>
</dbReference>
<accession>S7RV68</accession>
<dbReference type="PROSITE" id="PS50011">
    <property type="entry name" value="PROTEIN_KINASE_DOM"/>
    <property type="match status" value="1"/>
</dbReference>
<dbReference type="RefSeq" id="XP_007864268.1">
    <property type="nucleotide sequence ID" value="XM_007866077.1"/>
</dbReference>
<dbReference type="SUPFAM" id="SSF56112">
    <property type="entry name" value="Protein kinase-like (PK-like)"/>
    <property type="match status" value="1"/>
</dbReference>
<dbReference type="HOGENOM" id="CLU_044121_2_1_1"/>
<feature type="domain" description="Protein kinase" evidence="1">
    <location>
        <begin position="1"/>
        <end position="341"/>
    </location>
</feature>